<dbReference type="STRING" id="457427.SSOG_08425"/>
<dbReference type="InterPro" id="IPR052169">
    <property type="entry name" value="CW_Biosynth-Accessory"/>
</dbReference>
<dbReference type="EMBL" id="GG657754">
    <property type="protein sequence ID" value="EFL28711.1"/>
    <property type="molecule type" value="Genomic_DNA"/>
</dbReference>
<reference evidence="5 6" key="1">
    <citation type="submission" date="2009-02" db="EMBL/GenBank/DDBJ databases">
        <title>Annotation of Streptomyces hygroscopicus strain ATCC 53653.</title>
        <authorList>
            <consortium name="The Broad Institute Genome Sequencing Platform"/>
            <consortium name="Broad Institute Microbial Sequencing Center"/>
            <person name="Fischbach M."/>
            <person name="Godfrey P."/>
            <person name="Ward D."/>
            <person name="Young S."/>
            <person name="Zeng Q."/>
            <person name="Koehrsen M."/>
            <person name="Alvarado L."/>
            <person name="Berlin A.M."/>
            <person name="Bochicchio J."/>
            <person name="Borenstein D."/>
            <person name="Chapman S.B."/>
            <person name="Chen Z."/>
            <person name="Engels R."/>
            <person name="Freedman E."/>
            <person name="Gellesch M."/>
            <person name="Goldberg J."/>
            <person name="Griggs A."/>
            <person name="Gujja S."/>
            <person name="Heilman E.R."/>
            <person name="Heiman D.I."/>
            <person name="Hepburn T.A."/>
            <person name="Howarth C."/>
            <person name="Jen D."/>
            <person name="Larson L."/>
            <person name="Lewis B."/>
            <person name="Mehta T."/>
            <person name="Park D."/>
            <person name="Pearson M."/>
            <person name="Richards J."/>
            <person name="Roberts A."/>
            <person name="Saif S."/>
            <person name="Shea T.D."/>
            <person name="Shenoy N."/>
            <person name="Sisk P."/>
            <person name="Stolte C."/>
            <person name="Sykes S.N."/>
            <person name="Thomson T."/>
            <person name="Walk T."/>
            <person name="White J."/>
            <person name="Yandava C."/>
            <person name="Straight P."/>
            <person name="Clardy J."/>
            <person name="Hung D."/>
            <person name="Kolter R."/>
            <person name="Mekalanos J."/>
            <person name="Walker S."/>
            <person name="Walsh C.T."/>
            <person name="Wieland-Brown L.C."/>
            <person name="Haas B."/>
            <person name="Nusbaum C."/>
            <person name="Birren B."/>
        </authorList>
    </citation>
    <scope>NUCLEOTIDE SEQUENCE [LARGE SCALE GENOMIC DNA]</scope>
    <source>
        <strain evidence="5 6">ATCC 53653</strain>
    </source>
</reference>
<proteinExistence type="inferred from homology"/>
<evidence type="ECO:0000256" key="1">
    <source>
        <dbReference type="ARBA" id="ARBA00005662"/>
    </source>
</evidence>
<accession>D9WWT5</accession>
<keyword evidence="3" id="KW-0732">Signal</keyword>
<feature type="region of interest" description="Disordered" evidence="2">
    <location>
        <begin position="27"/>
        <end position="46"/>
    </location>
</feature>
<keyword evidence="6" id="KW-1185">Reference proteome</keyword>
<feature type="compositionally biased region" description="Basic and acidic residues" evidence="2">
    <location>
        <begin position="34"/>
        <end position="46"/>
    </location>
</feature>
<sequence>MFQHRRHRTAIFVAALLATATACGSGGDPVTGHAEQKPSETARVARAEPQKKFTLVATGDLLAHASVIRQARADSGGEGYDFHRMLIGAAPVVAQADLAICHMETVYGANGGPFTGYPTFKTPPQIAGAIKKLGYDSCSTASNHTLDAGTEGVSRTLDALDKAGVRHTGSARTARESTTPAVMEAGGAKVAQLAYAYGTNGIPVPEGKPWIVNLIDADRIIEDARAARRAGADVVVVSTHWGTEWQEAPDKLQLSLAKKLTASRSHGRRDIDLIIGTHAHVPQAYEKVNGTWVVYGMGDQVAGVMPDERGQMGSAARFTFTPPTAQGRPWQVAKAEFIPHAVDNDPISVVNLPRALEKSPGDSHYTHALSTIREAVLSRGAQKDGLTMGR</sequence>
<organism evidence="5 6">
    <name type="scientific">Streptomyces himastatinicus ATCC 53653</name>
    <dbReference type="NCBI Taxonomy" id="457427"/>
    <lineage>
        <taxon>Bacteria</taxon>
        <taxon>Bacillati</taxon>
        <taxon>Actinomycetota</taxon>
        <taxon>Actinomycetes</taxon>
        <taxon>Kitasatosporales</taxon>
        <taxon>Streptomycetaceae</taxon>
        <taxon>Streptomyces</taxon>
        <taxon>Streptomyces violaceusniger group</taxon>
    </lineage>
</organism>
<comment type="similarity">
    <text evidence="1">Belongs to the CapA family.</text>
</comment>
<dbReference type="InterPro" id="IPR029052">
    <property type="entry name" value="Metallo-depent_PP-like"/>
</dbReference>
<evidence type="ECO:0000256" key="3">
    <source>
        <dbReference type="SAM" id="SignalP"/>
    </source>
</evidence>
<dbReference type="PANTHER" id="PTHR33393:SF13">
    <property type="entry name" value="PGA BIOSYNTHESIS PROTEIN CAPA"/>
    <property type="match status" value="1"/>
</dbReference>
<evidence type="ECO:0000256" key="2">
    <source>
        <dbReference type="SAM" id="MobiDB-lite"/>
    </source>
</evidence>
<feature type="chain" id="PRO_5039372718" evidence="3">
    <location>
        <begin position="25"/>
        <end position="390"/>
    </location>
</feature>
<feature type="signal peptide" evidence="3">
    <location>
        <begin position="1"/>
        <end position="24"/>
    </location>
</feature>
<dbReference type="PROSITE" id="PS51257">
    <property type="entry name" value="PROKAR_LIPOPROTEIN"/>
    <property type="match status" value="1"/>
</dbReference>
<dbReference type="AlphaFoldDB" id="D9WWT5"/>
<dbReference type="SUPFAM" id="SSF56300">
    <property type="entry name" value="Metallo-dependent phosphatases"/>
    <property type="match status" value="1"/>
</dbReference>
<feature type="domain" description="Capsule synthesis protein CapA" evidence="4">
    <location>
        <begin position="54"/>
        <end position="304"/>
    </location>
</feature>
<dbReference type="Pfam" id="PF09587">
    <property type="entry name" value="PGA_cap"/>
    <property type="match status" value="1"/>
</dbReference>
<evidence type="ECO:0000313" key="5">
    <source>
        <dbReference type="EMBL" id="EFL28711.1"/>
    </source>
</evidence>
<dbReference type="CDD" id="cd07381">
    <property type="entry name" value="MPP_CapA"/>
    <property type="match status" value="1"/>
</dbReference>
<name>D9WWT5_9ACTN</name>
<dbReference type="SMART" id="SM00854">
    <property type="entry name" value="PGA_cap"/>
    <property type="match status" value="1"/>
</dbReference>
<dbReference type="HOGENOM" id="CLU_038823_6_0_11"/>
<dbReference type="Proteomes" id="UP000003963">
    <property type="component" value="Unassembled WGS sequence"/>
</dbReference>
<evidence type="ECO:0000313" key="6">
    <source>
        <dbReference type="Proteomes" id="UP000003963"/>
    </source>
</evidence>
<evidence type="ECO:0000259" key="4">
    <source>
        <dbReference type="SMART" id="SM00854"/>
    </source>
</evidence>
<dbReference type="Gene3D" id="3.60.21.10">
    <property type="match status" value="1"/>
</dbReference>
<protein>
    <submittedName>
        <fullName evidence="5">Putative CapA protein</fullName>
    </submittedName>
</protein>
<dbReference type="InterPro" id="IPR019079">
    <property type="entry name" value="Capsule_synth_CapA"/>
</dbReference>
<gene>
    <name evidence="5" type="ORF">SSOG_08425</name>
</gene>
<dbReference type="PANTHER" id="PTHR33393">
    <property type="entry name" value="POLYGLUTAMINE SYNTHESIS ACCESSORY PROTEIN RV0574C-RELATED"/>
    <property type="match status" value="1"/>
</dbReference>
<dbReference type="RefSeq" id="WP_009720508.1">
    <property type="nucleotide sequence ID" value="NZ_GG657754.1"/>
</dbReference>